<proteinExistence type="predicted"/>
<protein>
    <submittedName>
        <fullName evidence="1">Uncharacterized protein</fullName>
    </submittedName>
</protein>
<evidence type="ECO:0000313" key="1">
    <source>
        <dbReference type="EMBL" id="MBK1792640.1"/>
    </source>
</evidence>
<name>A0A8J7SND4_9BACT</name>
<dbReference type="EMBL" id="JAENIM010000046">
    <property type="protein sequence ID" value="MBK1792640.1"/>
    <property type="molecule type" value="Genomic_DNA"/>
</dbReference>
<organism evidence="1 2">
    <name type="scientific">Persicirhabdus sediminis</name>
    <dbReference type="NCBI Taxonomy" id="454144"/>
    <lineage>
        <taxon>Bacteria</taxon>
        <taxon>Pseudomonadati</taxon>
        <taxon>Verrucomicrobiota</taxon>
        <taxon>Verrucomicrobiia</taxon>
        <taxon>Verrucomicrobiales</taxon>
        <taxon>Verrucomicrobiaceae</taxon>
        <taxon>Persicirhabdus</taxon>
    </lineage>
</organism>
<dbReference type="Proteomes" id="UP000624703">
    <property type="component" value="Unassembled WGS sequence"/>
</dbReference>
<accession>A0A8J7SND4</accession>
<dbReference type="RefSeq" id="WP_200312651.1">
    <property type="nucleotide sequence ID" value="NZ_JAENIM010000046.1"/>
</dbReference>
<gene>
    <name evidence="1" type="ORF">JIN82_15855</name>
</gene>
<reference evidence="1" key="1">
    <citation type="submission" date="2021-01" db="EMBL/GenBank/DDBJ databases">
        <title>Modified the classification status of verrucomicrobia.</title>
        <authorList>
            <person name="Feng X."/>
        </authorList>
    </citation>
    <scope>NUCLEOTIDE SEQUENCE</scope>
    <source>
        <strain evidence="1">_KCTC 22039</strain>
    </source>
</reference>
<sequence length="89" mass="9236">MANSTAQLQTFTNIAGDEFKRTQQVALDLATHLDGDLKSASIQLGKALNDPVANLSALSRSGWLGGGVSFGVFLHTFSVLCGFGGVTHG</sequence>
<comment type="caution">
    <text evidence="1">The sequence shown here is derived from an EMBL/GenBank/DDBJ whole genome shotgun (WGS) entry which is preliminary data.</text>
</comment>
<evidence type="ECO:0000313" key="2">
    <source>
        <dbReference type="Proteomes" id="UP000624703"/>
    </source>
</evidence>
<keyword evidence="2" id="KW-1185">Reference proteome</keyword>
<dbReference type="AlphaFoldDB" id="A0A8J7SND4"/>